<keyword evidence="2" id="KW-0472">Membrane</keyword>
<evidence type="ECO:0000313" key="3">
    <source>
        <dbReference type="EMBL" id="CAG8952739.1"/>
    </source>
</evidence>
<evidence type="ECO:0000313" key="4">
    <source>
        <dbReference type="Proteomes" id="UP000696280"/>
    </source>
</evidence>
<reference evidence="3" key="1">
    <citation type="submission" date="2021-07" db="EMBL/GenBank/DDBJ databases">
        <authorList>
            <person name="Durling M."/>
        </authorList>
    </citation>
    <scope>NUCLEOTIDE SEQUENCE</scope>
</reference>
<keyword evidence="4" id="KW-1185">Reference proteome</keyword>
<proteinExistence type="predicted"/>
<organism evidence="3 4">
    <name type="scientific">Hymenoscyphus fraxineus</name>
    <dbReference type="NCBI Taxonomy" id="746836"/>
    <lineage>
        <taxon>Eukaryota</taxon>
        <taxon>Fungi</taxon>
        <taxon>Dikarya</taxon>
        <taxon>Ascomycota</taxon>
        <taxon>Pezizomycotina</taxon>
        <taxon>Leotiomycetes</taxon>
        <taxon>Helotiales</taxon>
        <taxon>Helotiaceae</taxon>
        <taxon>Hymenoscyphus</taxon>
    </lineage>
</organism>
<sequence>MSPLPKVLDIVSREAINLGNYLSSRDEIGQATQNDAHPGISHPELSKDPMANPQIPFPMIIILIGIVLLGIIAGMTGSWENRNSK</sequence>
<evidence type="ECO:0000256" key="2">
    <source>
        <dbReference type="SAM" id="Phobius"/>
    </source>
</evidence>
<comment type="caution">
    <text evidence="3">The sequence shown here is derived from an EMBL/GenBank/DDBJ whole genome shotgun (WGS) entry which is preliminary data.</text>
</comment>
<dbReference type="OrthoDB" id="10298791at2759"/>
<evidence type="ECO:0000256" key="1">
    <source>
        <dbReference type="SAM" id="MobiDB-lite"/>
    </source>
</evidence>
<dbReference type="Proteomes" id="UP000696280">
    <property type="component" value="Unassembled WGS sequence"/>
</dbReference>
<feature type="transmembrane region" description="Helical" evidence="2">
    <location>
        <begin position="55"/>
        <end position="75"/>
    </location>
</feature>
<protein>
    <submittedName>
        <fullName evidence="3">Uncharacterized protein</fullName>
    </submittedName>
</protein>
<dbReference type="EMBL" id="CAJVRL010000047">
    <property type="protein sequence ID" value="CAG8952739.1"/>
    <property type="molecule type" value="Genomic_DNA"/>
</dbReference>
<gene>
    <name evidence="3" type="ORF">HYFRA_00008983</name>
</gene>
<accession>A0A9N9KRT9</accession>
<keyword evidence="2" id="KW-1133">Transmembrane helix</keyword>
<dbReference type="AlphaFoldDB" id="A0A9N9KRT9"/>
<feature type="region of interest" description="Disordered" evidence="1">
    <location>
        <begin position="27"/>
        <end position="48"/>
    </location>
</feature>
<keyword evidence="2" id="KW-0812">Transmembrane</keyword>
<name>A0A9N9KRT9_9HELO</name>